<dbReference type="InterPro" id="IPR039437">
    <property type="entry name" value="FrzH/put_lumazine-bd"/>
</dbReference>
<proteinExistence type="predicted"/>
<dbReference type="RefSeq" id="WP_046501543.1">
    <property type="nucleotide sequence ID" value="NZ_LANI01000001.1"/>
</dbReference>
<sequence>MPKDYQAVVNTIQVYFDGLYHSDTDRLKKVFHPKAHYVCATDPPLVYLTMEEYFPIVEKRPSPASRGERRQDQILSIRFAGDTTAFVHLNCAIGEKIFNDFLTLIFVDDPQDGPLEGEWKIISKVFDFEIKNLT</sequence>
<dbReference type="OrthoDB" id="7451095at2"/>
<name>A0A0M2R9S6_9PROT</name>
<dbReference type="STRING" id="1549748.WH95_00375"/>
<keyword evidence="2" id="KW-1185">Reference proteome</keyword>
<dbReference type="PATRIC" id="fig|1549748.8.peg.81"/>
<dbReference type="AlphaFoldDB" id="A0A0M2R9S6"/>
<dbReference type="InterPro" id="IPR032710">
    <property type="entry name" value="NTF2-like_dom_sf"/>
</dbReference>
<dbReference type="Pfam" id="PF12893">
    <property type="entry name" value="Lumazine_bd_2"/>
    <property type="match status" value="1"/>
</dbReference>
<dbReference type="EMBL" id="LANI01000001">
    <property type="protein sequence ID" value="KKJ78597.1"/>
    <property type="molecule type" value="Genomic_DNA"/>
</dbReference>
<gene>
    <name evidence="1" type="ORF">WH95_00375</name>
</gene>
<dbReference type="Proteomes" id="UP000034491">
    <property type="component" value="Unassembled WGS sequence"/>
</dbReference>
<dbReference type="SUPFAM" id="SSF54427">
    <property type="entry name" value="NTF2-like"/>
    <property type="match status" value="1"/>
</dbReference>
<evidence type="ECO:0000313" key="2">
    <source>
        <dbReference type="Proteomes" id="UP000034491"/>
    </source>
</evidence>
<reference evidence="1 2" key="1">
    <citation type="submission" date="2015-03" db="EMBL/GenBank/DDBJ databases">
        <title>Genome sequence of Kiloniella sp. P1-1, isolated from the gut microflora of Pacific white shrimp, Penaeus vannamei.</title>
        <authorList>
            <person name="Shao Z."/>
            <person name="Wang L."/>
            <person name="Li X."/>
        </authorList>
    </citation>
    <scope>NUCLEOTIDE SEQUENCE [LARGE SCALE GENOMIC DNA]</scope>
    <source>
        <strain evidence="1 2">P1-1</strain>
    </source>
</reference>
<protein>
    <recommendedName>
        <fullName evidence="3">SnoaL-like domain-containing protein</fullName>
    </recommendedName>
</protein>
<dbReference type="Gene3D" id="3.10.450.50">
    <property type="match status" value="1"/>
</dbReference>
<evidence type="ECO:0008006" key="3">
    <source>
        <dbReference type="Google" id="ProtNLM"/>
    </source>
</evidence>
<comment type="caution">
    <text evidence="1">The sequence shown here is derived from an EMBL/GenBank/DDBJ whole genome shotgun (WGS) entry which is preliminary data.</text>
</comment>
<evidence type="ECO:0000313" key="1">
    <source>
        <dbReference type="EMBL" id="KKJ78597.1"/>
    </source>
</evidence>
<organism evidence="1 2">
    <name type="scientific">Kiloniella litopenaei</name>
    <dbReference type="NCBI Taxonomy" id="1549748"/>
    <lineage>
        <taxon>Bacteria</taxon>
        <taxon>Pseudomonadati</taxon>
        <taxon>Pseudomonadota</taxon>
        <taxon>Alphaproteobacteria</taxon>
        <taxon>Rhodospirillales</taxon>
        <taxon>Kiloniellaceae</taxon>
        <taxon>Kiloniella</taxon>
    </lineage>
</organism>
<accession>A0A0M2R9S6</accession>